<comment type="caution">
    <text evidence="1">The sequence shown here is derived from an EMBL/GenBank/DDBJ whole genome shotgun (WGS) entry which is preliminary data.</text>
</comment>
<sequence>MTGAKPPQRPKKRSRFVQKHLDRLFPGTLIIEVAIQNYKVSDDHEMKGEAVTSHVGQLLIPDSPYLKINL</sequence>
<dbReference type="Proteomes" id="UP001630127">
    <property type="component" value="Unassembled WGS sequence"/>
</dbReference>
<dbReference type="PANTHER" id="PTHR33130:SF43">
    <property type="entry name" value="OS01G0688600 PROTEIN"/>
    <property type="match status" value="1"/>
</dbReference>
<organism evidence="1 2">
    <name type="scientific">Cinchona calisaya</name>
    <dbReference type="NCBI Taxonomy" id="153742"/>
    <lineage>
        <taxon>Eukaryota</taxon>
        <taxon>Viridiplantae</taxon>
        <taxon>Streptophyta</taxon>
        <taxon>Embryophyta</taxon>
        <taxon>Tracheophyta</taxon>
        <taxon>Spermatophyta</taxon>
        <taxon>Magnoliopsida</taxon>
        <taxon>eudicotyledons</taxon>
        <taxon>Gunneridae</taxon>
        <taxon>Pentapetalae</taxon>
        <taxon>asterids</taxon>
        <taxon>lamiids</taxon>
        <taxon>Gentianales</taxon>
        <taxon>Rubiaceae</taxon>
        <taxon>Cinchonoideae</taxon>
        <taxon>Cinchoneae</taxon>
        <taxon>Cinchona</taxon>
    </lineage>
</organism>
<dbReference type="InterPro" id="IPR012438">
    <property type="entry name" value="DUF1639"/>
</dbReference>
<evidence type="ECO:0000313" key="1">
    <source>
        <dbReference type="EMBL" id="KAL3512821.1"/>
    </source>
</evidence>
<reference evidence="1 2" key="1">
    <citation type="submission" date="2024-11" db="EMBL/GenBank/DDBJ databases">
        <title>A near-complete genome assembly of Cinchona calisaya.</title>
        <authorList>
            <person name="Lian D.C."/>
            <person name="Zhao X.W."/>
            <person name="Wei L."/>
        </authorList>
    </citation>
    <scope>NUCLEOTIDE SEQUENCE [LARGE SCALE GENOMIC DNA]</scope>
    <source>
        <tissue evidence="1">Nenye</tissue>
    </source>
</reference>
<proteinExistence type="predicted"/>
<protein>
    <submittedName>
        <fullName evidence="1">Uncharacterized protein</fullName>
    </submittedName>
</protein>
<accession>A0ABD2Z0F8</accession>
<keyword evidence="2" id="KW-1185">Reference proteome</keyword>
<dbReference type="PANTHER" id="PTHR33130">
    <property type="entry name" value="PUTATIVE (DUF1639)-RELATED"/>
    <property type="match status" value="1"/>
</dbReference>
<gene>
    <name evidence="1" type="ORF">ACH5RR_025538</name>
</gene>
<evidence type="ECO:0000313" key="2">
    <source>
        <dbReference type="Proteomes" id="UP001630127"/>
    </source>
</evidence>
<name>A0ABD2Z0F8_9GENT</name>
<dbReference type="Pfam" id="PF07797">
    <property type="entry name" value="DUF1639"/>
    <property type="match status" value="1"/>
</dbReference>
<dbReference type="EMBL" id="JBJUIK010000011">
    <property type="protein sequence ID" value="KAL3512821.1"/>
    <property type="molecule type" value="Genomic_DNA"/>
</dbReference>
<dbReference type="AlphaFoldDB" id="A0ABD2Z0F8"/>